<dbReference type="Proteomes" id="UP001259239">
    <property type="component" value="Unassembled WGS sequence"/>
</dbReference>
<reference evidence="2" key="2">
    <citation type="submission" date="2023-03" db="EMBL/GenBank/DDBJ databases">
        <authorList>
            <person name="Obshta O."/>
            <person name="Zabrodski M.W."/>
            <person name="Soomro T."/>
            <person name="Wilson G."/>
            <person name="Masood F."/>
            <person name="Thebeau J."/>
            <person name="Bezerra Da Silva M.C."/>
            <person name="Raza F."/>
            <person name="Biganski S."/>
            <person name="Jose M."/>
            <person name="Camilli M."/>
            <person name="Kozii I.V."/>
            <person name="Kozii R.V."/>
            <person name="Simko E."/>
            <person name="Wood S.C."/>
        </authorList>
    </citation>
    <scope>NUCLEOTIDE SEQUENCE</scope>
    <source>
        <strain evidence="2">PL001</strain>
    </source>
</reference>
<evidence type="ECO:0000256" key="1">
    <source>
        <dbReference type="SAM" id="Phobius"/>
    </source>
</evidence>
<name>A0AAP5JY16_9BACL</name>
<proteinExistence type="predicted"/>
<dbReference type="RefSeq" id="WP_268589514.1">
    <property type="nucleotide sequence ID" value="NZ_JAMDNE010000090.1"/>
</dbReference>
<evidence type="ECO:0000313" key="2">
    <source>
        <dbReference type="EMBL" id="MDT2253772.1"/>
    </source>
</evidence>
<dbReference type="AlphaFoldDB" id="A0AAP5JY16"/>
<comment type="caution">
    <text evidence="2">The sequence shown here is derived from an EMBL/GenBank/DDBJ whole genome shotgun (WGS) entry which is preliminary data.</text>
</comment>
<organism evidence="2 3">
    <name type="scientific">Paenibacillus larvae</name>
    <dbReference type="NCBI Taxonomy" id="1464"/>
    <lineage>
        <taxon>Bacteria</taxon>
        <taxon>Bacillati</taxon>
        <taxon>Bacillota</taxon>
        <taxon>Bacilli</taxon>
        <taxon>Bacillales</taxon>
        <taxon>Paenibacillaceae</taxon>
        <taxon>Paenibacillus</taxon>
    </lineage>
</organism>
<reference evidence="2" key="1">
    <citation type="journal article" date="2023" name="J. Vet. Diagn. Invest.">
        <title>Oxytetracycline-resistant Paenibacillus larvae identified in commercial beekeeping operations in Saskatchewan using pooled honey sampling.</title>
        <authorList>
            <person name="Obshta O."/>
            <person name="Zabrodski M.W."/>
            <person name="Soomro T."/>
            <person name="Wilson G."/>
            <person name="Masood F."/>
            <person name="Thebeau J."/>
            <person name="Silva M.C.B."/>
            <person name="Biganski S."/>
            <person name="Kozii I.V."/>
            <person name="Koziy R.V."/>
            <person name="Raza M.F."/>
            <person name="Jose M.S."/>
            <person name="Simko E."/>
            <person name="Wood S.C."/>
        </authorList>
    </citation>
    <scope>NUCLEOTIDE SEQUENCE</scope>
    <source>
        <strain evidence="2">PL001</strain>
    </source>
</reference>
<sequence>MLSINTIHSVKGKDFDSVMVVSSRRNSGSGHWKKWMEKELESARISYVANPAFVILTGQDWVIRLNRYHYFLGLPVQFALLWLFGVYE</sequence>
<keyword evidence="1" id="KW-1133">Transmembrane helix</keyword>
<keyword evidence="1" id="KW-0812">Transmembrane</keyword>
<protein>
    <submittedName>
        <fullName evidence="2">Uncharacterized protein</fullName>
    </submittedName>
</protein>
<dbReference type="EMBL" id="JARQGV010000004">
    <property type="protein sequence ID" value="MDT2253772.1"/>
    <property type="molecule type" value="Genomic_DNA"/>
</dbReference>
<accession>A0AAP5JY16</accession>
<gene>
    <name evidence="2" type="ORF">P7H09_21710</name>
</gene>
<evidence type="ECO:0000313" key="3">
    <source>
        <dbReference type="Proteomes" id="UP001259239"/>
    </source>
</evidence>
<keyword evidence="1" id="KW-0472">Membrane</keyword>
<feature type="transmembrane region" description="Helical" evidence="1">
    <location>
        <begin position="68"/>
        <end position="87"/>
    </location>
</feature>